<evidence type="ECO:0000256" key="1">
    <source>
        <dbReference type="ARBA" id="ARBA00022763"/>
    </source>
</evidence>
<sequence length="211" mass="23791">MTVQIGTALVPYGHAIGSEKWRGSELAQGLYGKIQLHFEEALGMVDFQLPNRLCVLYISEADLVAGNAFKRRLVRIRNDSNLHTIVIVERTRLSEQYFPQVQKFIALELGMNMLPVANQSEAAQLIIQLVHSQSKEQQSNPFLRKKRSQLAEPSILNTIQQIPGVGKVKALLLLQYFPSIHQLSKASVQQLEEVVGRGIAQQINTFFTQQR</sequence>
<evidence type="ECO:0000259" key="4">
    <source>
        <dbReference type="Pfam" id="PF17949"/>
    </source>
</evidence>
<dbReference type="Pfam" id="PF12826">
    <property type="entry name" value="HHH_2"/>
    <property type="match status" value="1"/>
</dbReference>
<evidence type="ECO:0000256" key="2">
    <source>
        <dbReference type="ARBA" id="ARBA00023204"/>
    </source>
</evidence>
<dbReference type="InterPro" id="IPR041663">
    <property type="entry name" value="DisA/LigA_HHH"/>
</dbReference>
<name>A0AAV7KTS4_PLEWA</name>
<evidence type="ECO:0008006" key="7">
    <source>
        <dbReference type="Google" id="ProtNLM"/>
    </source>
</evidence>
<keyword evidence="1" id="KW-0227">DNA damage</keyword>
<protein>
    <recommendedName>
        <fullName evidence="7">Fanconi anemia core complex-associated protein 24</fullName>
    </recommendedName>
</protein>
<evidence type="ECO:0000313" key="5">
    <source>
        <dbReference type="EMBL" id="KAJ1082886.1"/>
    </source>
</evidence>
<dbReference type="GO" id="GO:0036297">
    <property type="term" value="P:interstrand cross-link repair"/>
    <property type="evidence" value="ECO:0007669"/>
    <property type="project" value="InterPro"/>
</dbReference>
<dbReference type="InterPro" id="IPR010994">
    <property type="entry name" value="RuvA_2-like"/>
</dbReference>
<dbReference type="Gene3D" id="1.10.150.20">
    <property type="entry name" value="5' to 3' exonuclease, C-terminal subdomain"/>
    <property type="match status" value="1"/>
</dbReference>
<dbReference type="GO" id="GO:0043240">
    <property type="term" value="C:Fanconi anaemia nuclear complex"/>
    <property type="evidence" value="ECO:0007669"/>
    <property type="project" value="InterPro"/>
</dbReference>
<keyword evidence="6" id="KW-1185">Reference proteome</keyword>
<organism evidence="5 6">
    <name type="scientific">Pleurodeles waltl</name>
    <name type="common">Iberian ribbed newt</name>
    <dbReference type="NCBI Taxonomy" id="8319"/>
    <lineage>
        <taxon>Eukaryota</taxon>
        <taxon>Metazoa</taxon>
        <taxon>Chordata</taxon>
        <taxon>Craniata</taxon>
        <taxon>Vertebrata</taxon>
        <taxon>Euteleostomi</taxon>
        <taxon>Amphibia</taxon>
        <taxon>Batrachia</taxon>
        <taxon>Caudata</taxon>
        <taxon>Salamandroidea</taxon>
        <taxon>Salamandridae</taxon>
        <taxon>Pleurodelinae</taxon>
        <taxon>Pleurodeles</taxon>
    </lineage>
</organism>
<evidence type="ECO:0000313" key="6">
    <source>
        <dbReference type="Proteomes" id="UP001066276"/>
    </source>
</evidence>
<reference evidence="5" key="1">
    <citation type="journal article" date="2022" name="bioRxiv">
        <title>Sequencing and chromosome-scale assembly of the giantPleurodeles waltlgenome.</title>
        <authorList>
            <person name="Brown T."/>
            <person name="Elewa A."/>
            <person name="Iarovenko S."/>
            <person name="Subramanian E."/>
            <person name="Araus A.J."/>
            <person name="Petzold A."/>
            <person name="Susuki M."/>
            <person name="Suzuki K.-i.T."/>
            <person name="Hayashi T."/>
            <person name="Toyoda A."/>
            <person name="Oliveira C."/>
            <person name="Osipova E."/>
            <person name="Leigh N.D."/>
            <person name="Simon A."/>
            <person name="Yun M.H."/>
        </authorList>
    </citation>
    <scope>NUCLEOTIDE SEQUENCE</scope>
    <source>
        <strain evidence="5">20211129_DDA</strain>
        <tissue evidence="5">Liver</tissue>
    </source>
</reference>
<proteinExistence type="predicted"/>
<gene>
    <name evidence="5" type="ORF">NDU88_003049</name>
</gene>
<dbReference type="Pfam" id="PF17949">
    <property type="entry name" value="PND"/>
    <property type="match status" value="1"/>
</dbReference>
<keyword evidence="2" id="KW-0234">DNA repair</keyword>
<dbReference type="CDD" id="cd20076">
    <property type="entry name" value="XPF_nuclease_FAAP24"/>
    <property type="match status" value="1"/>
</dbReference>
<dbReference type="GO" id="GO:0003682">
    <property type="term" value="F:chromatin binding"/>
    <property type="evidence" value="ECO:0007669"/>
    <property type="project" value="TreeGrafter"/>
</dbReference>
<dbReference type="PANTHER" id="PTHR31786:SF2">
    <property type="entry name" value="FANCONI ANEMIA CORE COMPLEX-ASSOCIATED PROTEIN 24"/>
    <property type="match status" value="1"/>
</dbReference>
<dbReference type="InterPro" id="IPR040646">
    <property type="entry name" value="PND"/>
</dbReference>
<feature type="domain" description="Fanconi anemia core complex-associated protein 24 pseudonuclease" evidence="4">
    <location>
        <begin position="10"/>
        <end position="131"/>
    </location>
</feature>
<dbReference type="AlphaFoldDB" id="A0AAV7KTS4"/>
<dbReference type="EMBL" id="JANPWB010000016">
    <property type="protein sequence ID" value="KAJ1082886.1"/>
    <property type="molecule type" value="Genomic_DNA"/>
</dbReference>
<dbReference type="InterPro" id="IPR026985">
    <property type="entry name" value="FAAP24"/>
</dbReference>
<dbReference type="SUPFAM" id="SSF47781">
    <property type="entry name" value="RuvA domain 2-like"/>
    <property type="match status" value="1"/>
</dbReference>
<evidence type="ECO:0000259" key="3">
    <source>
        <dbReference type="Pfam" id="PF12826"/>
    </source>
</evidence>
<comment type="caution">
    <text evidence="5">The sequence shown here is derived from an EMBL/GenBank/DDBJ whole genome shotgun (WGS) entry which is preliminary data.</text>
</comment>
<dbReference type="Gene3D" id="3.40.50.10130">
    <property type="match status" value="1"/>
</dbReference>
<dbReference type="FunFam" id="1.10.150.20:FF:000046">
    <property type="entry name" value="Fanconi anemia core complex-associated protein 24"/>
    <property type="match status" value="1"/>
</dbReference>
<dbReference type="PANTHER" id="PTHR31786">
    <property type="entry name" value="FANCONI ANEMIA CORE COMPLEX-ASSOCIATED PROTEIN 24"/>
    <property type="match status" value="1"/>
</dbReference>
<accession>A0AAV7KTS4</accession>
<dbReference type="Proteomes" id="UP001066276">
    <property type="component" value="Chromosome 12"/>
</dbReference>
<feature type="domain" description="DisA/LigA helix-hairpin-helix motif" evidence="3">
    <location>
        <begin position="162"/>
        <end position="210"/>
    </location>
</feature>